<accession>A0ABS5QRK5</accession>
<dbReference type="RefSeq" id="WP_213819541.1">
    <property type="nucleotide sequence ID" value="NZ_JAAMFI010000001.1"/>
</dbReference>
<name>A0ABS5QRK5_9LACO</name>
<feature type="region of interest" description="Disordered" evidence="1">
    <location>
        <begin position="1"/>
        <end position="158"/>
    </location>
</feature>
<keyword evidence="4" id="KW-1185">Reference proteome</keyword>
<evidence type="ECO:0000313" key="3">
    <source>
        <dbReference type="EMBL" id="MBS9334949.1"/>
    </source>
</evidence>
<feature type="compositionally biased region" description="Basic and acidic residues" evidence="1">
    <location>
        <begin position="291"/>
        <end position="341"/>
    </location>
</feature>
<evidence type="ECO:0000256" key="1">
    <source>
        <dbReference type="SAM" id="MobiDB-lite"/>
    </source>
</evidence>
<dbReference type="InterPro" id="IPR011439">
    <property type="entry name" value="DUF1542"/>
</dbReference>
<evidence type="ECO:0000259" key="2">
    <source>
        <dbReference type="Pfam" id="PF07564"/>
    </source>
</evidence>
<gene>
    <name evidence="3" type="ORF">G6R27_02700</name>
</gene>
<feature type="region of interest" description="Disordered" evidence="1">
    <location>
        <begin position="363"/>
        <end position="384"/>
    </location>
</feature>
<dbReference type="Proteomes" id="UP001519418">
    <property type="component" value="Unassembled WGS sequence"/>
</dbReference>
<protein>
    <submittedName>
        <fullName evidence="3">DUF1542 domain-containing protein</fullName>
    </submittedName>
</protein>
<organism evidence="3 4">
    <name type="scientific">Fructobacillus papyriferae</name>
    <dbReference type="NCBI Taxonomy" id="2713171"/>
    <lineage>
        <taxon>Bacteria</taxon>
        <taxon>Bacillati</taxon>
        <taxon>Bacillota</taxon>
        <taxon>Bacilli</taxon>
        <taxon>Lactobacillales</taxon>
        <taxon>Lactobacillaceae</taxon>
        <taxon>Fructobacillus</taxon>
    </lineage>
</organism>
<dbReference type="EMBL" id="JAAMFI010000001">
    <property type="protein sequence ID" value="MBS9334949.1"/>
    <property type="molecule type" value="Genomic_DNA"/>
</dbReference>
<evidence type="ECO:0000313" key="4">
    <source>
        <dbReference type="Proteomes" id="UP001519418"/>
    </source>
</evidence>
<feature type="domain" description="DUF1542" evidence="2">
    <location>
        <begin position="121"/>
        <end position="189"/>
    </location>
</feature>
<feature type="region of interest" description="Disordered" evidence="1">
    <location>
        <begin position="186"/>
        <end position="341"/>
    </location>
</feature>
<sequence length="595" mass="65065">MSGKAATAKNDFDQKKAALDNDVQKHKSLADQKKDIQEDIKQKADQKRADINDRKDLTNDEKAKAKAAIDAAEKKANESLKPENTPDAQKLVDTPIDGDFDKAAQDVQKDLDQHDSFAKQKSDANQTISAEADQEKRHIEGQDGLTRPEKDKLAGDVDHAADKAYQALKGIDNAEDLEKAKKTSFESLQGDLAGIDDTVKNADLSKKKDAAKNNIDDLAFKAKGKINGRDELSDDEKSTADKAVDGEAFKAKAAIDNSKNADDLNQQNQSEAFAKKADQVEQDSVDNGELNTKKKSEKLKIDDKSQHEKDAIEKRNDLNQAEKRDQKKRVDDAAKKAKDDLDKIVRHDDLDKSSAALDYQKTIDGLHDEQNQHASLADQKKAAEDKLDDRIKANEGIIDGINDLSGEEKARAKEALNQQAEEDRKRIKNSANADVLGYAADLANLNVDDFTKPHANHPENNGAGSANAGSSSTPDSNSSSSKGAGHNAKKSQSNTSLSGLAEQAVEALSNRLQQSFRAMTFGQEASANDFADESAEVIDATDRTNNKTSLFKKNKDRLPIDGEELPKSWPVKTISIFTASGFSLAAFVLTWKKRQ</sequence>
<feature type="compositionally biased region" description="Basic and acidic residues" evidence="1">
    <location>
        <begin position="99"/>
        <end position="122"/>
    </location>
</feature>
<feature type="region of interest" description="Disordered" evidence="1">
    <location>
        <begin position="449"/>
        <end position="498"/>
    </location>
</feature>
<feature type="compositionally biased region" description="Basic and acidic residues" evidence="1">
    <location>
        <begin position="227"/>
        <end position="250"/>
    </location>
</feature>
<feature type="compositionally biased region" description="Basic and acidic residues" evidence="1">
    <location>
        <begin position="71"/>
        <end position="81"/>
    </location>
</feature>
<comment type="caution">
    <text evidence="3">The sequence shown here is derived from an EMBL/GenBank/DDBJ whole genome shotgun (WGS) entry which is preliminary data.</text>
</comment>
<dbReference type="Pfam" id="PF07564">
    <property type="entry name" value="DUF1542"/>
    <property type="match status" value="1"/>
</dbReference>
<feature type="compositionally biased region" description="Basic and acidic residues" evidence="1">
    <location>
        <begin position="133"/>
        <end position="158"/>
    </location>
</feature>
<reference evidence="3 4" key="1">
    <citation type="submission" date="2020-02" db="EMBL/GenBank/DDBJ databases">
        <title>Fructobacillus sp. isolated from paper mulberry of Taiwan.</title>
        <authorList>
            <person name="Lin S.-T."/>
        </authorList>
    </citation>
    <scope>NUCLEOTIDE SEQUENCE [LARGE SCALE GENOMIC DNA]</scope>
    <source>
        <strain evidence="3 4">M1-10</strain>
    </source>
</reference>
<proteinExistence type="predicted"/>
<feature type="compositionally biased region" description="Basic and acidic residues" evidence="1">
    <location>
        <begin position="197"/>
        <end position="220"/>
    </location>
</feature>
<feature type="compositionally biased region" description="Basic and acidic residues" evidence="1">
    <location>
        <begin position="10"/>
        <end position="64"/>
    </location>
</feature>
<feature type="compositionally biased region" description="Low complexity" evidence="1">
    <location>
        <begin position="460"/>
        <end position="481"/>
    </location>
</feature>
<feature type="region of interest" description="Disordered" evidence="1">
    <location>
        <begin position="401"/>
        <end position="430"/>
    </location>
</feature>